<dbReference type="EMBL" id="MFLA01000035">
    <property type="protein sequence ID" value="OGG58272.1"/>
    <property type="molecule type" value="Genomic_DNA"/>
</dbReference>
<sequence>MNLQTFHPGLTLEHWHALTLCEQLGNIGSEVGRALTAKKQHNHKRELAALDRALELFDLTIADPKHHGHCRELCRAREVVCDYFFGDNEYGSTPENLDRYFMVYAIAARRDR</sequence>
<dbReference type="AlphaFoldDB" id="A0A1F6DB58"/>
<evidence type="ECO:0000313" key="2">
    <source>
        <dbReference type="Proteomes" id="UP000176377"/>
    </source>
</evidence>
<name>A0A1F6DB58_9BACT</name>
<comment type="caution">
    <text evidence="1">The sequence shown here is derived from an EMBL/GenBank/DDBJ whole genome shotgun (WGS) entry which is preliminary data.</text>
</comment>
<reference evidence="1 2" key="1">
    <citation type="journal article" date="2016" name="Nat. Commun.">
        <title>Thousands of microbial genomes shed light on interconnected biogeochemical processes in an aquifer system.</title>
        <authorList>
            <person name="Anantharaman K."/>
            <person name="Brown C.T."/>
            <person name="Hug L.A."/>
            <person name="Sharon I."/>
            <person name="Castelle C.J."/>
            <person name="Probst A.J."/>
            <person name="Thomas B.C."/>
            <person name="Singh A."/>
            <person name="Wilkins M.J."/>
            <person name="Karaoz U."/>
            <person name="Brodie E.L."/>
            <person name="Williams K.H."/>
            <person name="Hubbard S.S."/>
            <person name="Banfield J.F."/>
        </authorList>
    </citation>
    <scope>NUCLEOTIDE SEQUENCE [LARGE SCALE GENOMIC DNA]</scope>
</reference>
<proteinExistence type="predicted"/>
<protein>
    <submittedName>
        <fullName evidence="1">Uncharacterized protein</fullName>
    </submittedName>
</protein>
<organism evidence="1 2">
    <name type="scientific">Candidatus Kaiserbacteria bacterium RIFCSPHIGHO2_01_FULL_56_24</name>
    <dbReference type="NCBI Taxonomy" id="1798487"/>
    <lineage>
        <taxon>Bacteria</taxon>
        <taxon>Candidatus Kaiseribacteriota</taxon>
    </lineage>
</organism>
<dbReference type="Proteomes" id="UP000176377">
    <property type="component" value="Unassembled WGS sequence"/>
</dbReference>
<gene>
    <name evidence="1" type="ORF">A2765_05445</name>
</gene>
<evidence type="ECO:0000313" key="1">
    <source>
        <dbReference type="EMBL" id="OGG58272.1"/>
    </source>
</evidence>
<accession>A0A1F6DB58</accession>